<feature type="domain" description="Fructose-1-6-bisphosphatase class I N-terminal" evidence="8">
    <location>
        <begin position="21"/>
        <end position="128"/>
    </location>
</feature>
<dbReference type="InterPro" id="IPR020548">
    <property type="entry name" value="Fructose_bisphosphatase_AS"/>
</dbReference>
<proteinExistence type="inferred from homology"/>
<evidence type="ECO:0008006" key="12">
    <source>
        <dbReference type="Google" id="ProtNLM"/>
    </source>
</evidence>
<dbReference type="Pfam" id="PF00316">
    <property type="entry name" value="FBPase"/>
    <property type="match status" value="1"/>
</dbReference>
<accession>A0A250XBB1</accession>
<evidence type="ECO:0000259" key="9">
    <source>
        <dbReference type="Pfam" id="PF18913"/>
    </source>
</evidence>
<reference evidence="10 11" key="1">
    <citation type="submission" date="2017-08" db="EMBL/GenBank/DDBJ databases">
        <title>Acidophilic green algal genome provides insights into adaptation to an acidic environment.</title>
        <authorList>
            <person name="Hirooka S."/>
            <person name="Hirose Y."/>
            <person name="Kanesaki Y."/>
            <person name="Higuchi S."/>
            <person name="Fujiwara T."/>
            <person name="Onuma R."/>
            <person name="Era A."/>
            <person name="Ohbayashi R."/>
            <person name="Uzuka A."/>
            <person name="Nozaki H."/>
            <person name="Yoshikawa H."/>
            <person name="Miyagishima S.Y."/>
        </authorList>
    </citation>
    <scope>NUCLEOTIDE SEQUENCE [LARGE SCALE GENOMIC DNA]</scope>
    <source>
        <strain evidence="10 11">NIES-2499</strain>
    </source>
</reference>
<comment type="pathway">
    <text evidence="2">Carbohydrate biosynthesis; Calvin cycle.</text>
</comment>
<dbReference type="Gene3D" id="3.40.190.80">
    <property type="match status" value="1"/>
</dbReference>
<organism evidence="10 11">
    <name type="scientific">Chlamydomonas eustigma</name>
    <dbReference type="NCBI Taxonomy" id="1157962"/>
    <lineage>
        <taxon>Eukaryota</taxon>
        <taxon>Viridiplantae</taxon>
        <taxon>Chlorophyta</taxon>
        <taxon>core chlorophytes</taxon>
        <taxon>Chlorophyceae</taxon>
        <taxon>CS clade</taxon>
        <taxon>Chlamydomonadales</taxon>
        <taxon>Chlamydomonadaceae</taxon>
        <taxon>Chlamydomonas</taxon>
    </lineage>
</organism>
<dbReference type="GO" id="GO:0042132">
    <property type="term" value="F:fructose 1,6-bisphosphate 1-phosphatase activity"/>
    <property type="evidence" value="ECO:0007669"/>
    <property type="project" value="TreeGrafter"/>
</dbReference>
<dbReference type="GO" id="GO:0006000">
    <property type="term" value="P:fructose metabolic process"/>
    <property type="evidence" value="ECO:0007669"/>
    <property type="project" value="TreeGrafter"/>
</dbReference>
<dbReference type="GO" id="GO:0046872">
    <property type="term" value="F:metal ion binding"/>
    <property type="evidence" value="ECO:0007669"/>
    <property type="project" value="UniProtKB-KW"/>
</dbReference>
<comment type="cofactor">
    <cofactor evidence="1">
        <name>Mg(2+)</name>
        <dbReference type="ChEBI" id="CHEBI:18420"/>
    </cofactor>
</comment>
<evidence type="ECO:0000256" key="2">
    <source>
        <dbReference type="ARBA" id="ARBA00005215"/>
    </source>
</evidence>
<dbReference type="PANTHER" id="PTHR11556:SF35">
    <property type="entry name" value="SEDOHEPTULOSE-1,7-BISPHOSPHATASE, CHLOROPLASTIC"/>
    <property type="match status" value="1"/>
</dbReference>
<dbReference type="AlphaFoldDB" id="A0A250XBB1"/>
<dbReference type="STRING" id="1157962.A0A250XBB1"/>
<dbReference type="InterPro" id="IPR044015">
    <property type="entry name" value="FBPase_C_dom"/>
</dbReference>
<dbReference type="InterPro" id="IPR023079">
    <property type="entry name" value="SBPase"/>
</dbReference>
<dbReference type="InterPro" id="IPR033391">
    <property type="entry name" value="FBPase_N"/>
</dbReference>
<dbReference type="GO" id="GO:0006002">
    <property type="term" value="P:fructose 6-phosphate metabolic process"/>
    <property type="evidence" value="ECO:0007669"/>
    <property type="project" value="TreeGrafter"/>
</dbReference>
<keyword evidence="7" id="KW-0119">Carbohydrate metabolism</keyword>
<evidence type="ECO:0000259" key="8">
    <source>
        <dbReference type="Pfam" id="PF00316"/>
    </source>
</evidence>
<dbReference type="Proteomes" id="UP000232323">
    <property type="component" value="Unassembled WGS sequence"/>
</dbReference>
<protein>
    <recommendedName>
        <fullName evidence="12">Fructose-bisphosphatase</fullName>
    </recommendedName>
</protein>
<gene>
    <name evidence="10" type="ORF">CEUSTIGMA_g7617.t1</name>
</gene>
<dbReference type="EMBL" id="BEGY01000049">
    <property type="protein sequence ID" value="GAX80179.1"/>
    <property type="molecule type" value="Genomic_DNA"/>
</dbReference>
<comment type="caution">
    <text evidence="10">The sequence shown here is derived from an EMBL/GenBank/DDBJ whole genome shotgun (WGS) entry which is preliminary data.</text>
</comment>
<dbReference type="Pfam" id="PF18913">
    <property type="entry name" value="FBPase_C"/>
    <property type="match status" value="1"/>
</dbReference>
<dbReference type="GO" id="GO:0006094">
    <property type="term" value="P:gluconeogenesis"/>
    <property type="evidence" value="ECO:0007669"/>
    <property type="project" value="TreeGrafter"/>
</dbReference>
<feature type="domain" description="Fructose-1-6-bisphosphatase class 1 C-terminal" evidence="9">
    <location>
        <begin position="160"/>
        <end position="284"/>
    </location>
</feature>
<keyword evidence="6" id="KW-0460">Magnesium</keyword>
<dbReference type="PRINTS" id="PR01958">
    <property type="entry name" value="S17BPHPHTASE"/>
</dbReference>
<dbReference type="InterPro" id="IPR000146">
    <property type="entry name" value="FBPase_class-1"/>
</dbReference>
<evidence type="ECO:0000313" key="11">
    <source>
        <dbReference type="Proteomes" id="UP000232323"/>
    </source>
</evidence>
<dbReference type="OrthoDB" id="10256725at2759"/>
<dbReference type="SUPFAM" id="SSF56655">
    <property type="entry name" value="Carbohydrate phosphatase"/>
    <property type="match status" value="1"/>
</dbReference>
<dbReference type="PIRSF" id="PIRSF000904">
    <property type="entry name" value="FBPtase_SBPase"/>
    <property type="match status" value="1"/>
</dbReference>
<evidence type="ECO:0000313" key="10">
    <source>
        <dbReference type="EMBL" id="GAX80179.1"/>
    </source>
</evidence>
<sequence length="287" mass="30798">MDEKLSQIDKNLKILRTASADVSGDANQFGDTQLKVDVEIDEVIFERLRRCTSVEAATSEEQPDLIAMPGKGYTVAFDPLDGSSIMGCNFSVGSIFGIWPGSLIGSRGRDQAAAVYAIYGPQTLLVWSRPVKGHEPPHVVEEFVLSEGDVWKLRRTGVTIAATKNVFASANLRSAADNKAYSELVSSWISQGFTLRYTGGMVPDVHHILAKGGGIFCSPESVAAPAKLRLVYECAPLAFIVESAGGSSFDGEGSMLDQQIMSTSTKSIVCLGSRDLVQQSIPAMKSK</sequence>
<evidence type="ECO:0000256" key="4">
    <source>
        <dbReference type="ARBA" id="ARBA00022723"/>
    </source>
</evidence>
<evidence type="ECO:0000256" key="6">
    <source>
        <dbReference type="ARBA" id="ARBA00022842"/>
    </source>
</evidence>
<keyword evidence="4" id="KW-0479">Metal-binding</keyword>
<dbReference type="GO" id="GO:0005986">
    <property type="term" value="P:sucrose biosynthetic process"/>
    <property type="evidence" value="ECO:0007669"/>
    <property type="project" value="TreeGrafter"/>
</dbReference>
<dbReference type="PROSITE" id="PS00124">
    <property type="entry name" value="FBPASE"/>
    <property type="match status" value="1"/>
</dbReference>
<keyword evidence="11" id="KW-1185">Reference proteome</keyword>
<name>A0A250XBB1_9CHLO</name>
<evidence type="ECO:0000256" key="5">
    <source>
        <dbReference type="ARBA" id="ARBA00022801"/>
    </source>
</evidence>
<dbReference type="PANTHER" id="PTHR11556">
    <property type="entry name" value="FRUCTOSE-1,6-BISPHOSPHATASE-RELATED"/>
    <property type="match status" value="1"/>
</dbReference>
<dbReference type="Gene3D" id="3.30.540.10">
    <property type="entry name" value="Fructose-1,6-Bisphosphatase, subunit A, domain 1"/>
    <property type="match status" value="1"/>
</dbReference>
<keyword evidence="5" id="KW-0378">Hydrolase</keyword>
<evidence type="ECO:0000256" key="1">
    <source>
        <dbReference type="ARBA" id="ARBA00001946"/>
    </source>
</evidence>
<evidence type="ECO:0000256" key="7">
    <source>
        <dbReference type="ARBA" id="ARBA00023277"/>
    </source>
</evidence>
<evidence type="ECO:0000256" key="3">
    <source>
        <dbReference type="ARBA" id="ARBA00010941"/>
    </source>
</evidence>
<dbReference type="GO" id="GO:0005737">
    <property type="term" value="C:cytoplasm"/>
    <property type="evidence" value="ECO:0007669"/>
    <property type="project" value="TreeGrafter"/>
</dbReference>
<comment type="similarity">
    <text evidence="3">Belongs to the FBPase class 1 family.</text>
</comment>
<dbReference type="GO" id="GO:0030388">
    <property type="term" value="P:fructose 1,6-bisphosphate metabolic process"/>
    <property type="evidence" value="ECO:0007669"/>
    <property type="project" value="TreeGrafter"/>
</dbReference>